<dbReference type="InterPro" id="IPR003591">
    <property type="entry name" value="Leu-rich_rpt_typical-subtyp"/>
</dbReference>
<feature type="transmembrane region" description="Helical" evidence="12">
    <location>
        <begin position="493"/>
        <end position="513"/>
    </location>
</feature>
<keyword evidence="5" id="KW-0677">Repeat</keyword>
<dbReference type="GO" id="GO:0007189">
    <property type="term" value="P:adenylate cyclase-activating G protein-coupled receptor signaling pathway"/>
    <property type="evidence" value="ECO:0007669"/>
    <property type="project" value="TreeGrafter"/>
</dbReference>
<dbReference type="STRING" id="50429.A0A2B4R705"/>
<keyword evidence="4 12" id="KW-0812">Transmembrane</keyword>
<dbReference type="PRINTS" id="PR00237">
    <property type="entry name" value="GPCRRHODOPSN"/>
</dbReference>
<feature type="transmembrane region" description="Helical" evidence="12">
    <location>
        <begin position="547"/>
        <end position="573"/>
    </location>
</feature>
<evidence type="ECO:0000256" key="1">
    <source>
        <dbReference type="ARBA" id="ARBA00004651"/>
    </source>
</evidence>
<keyword evidence="15" id="KW-1185">Reference proteome</keyword>
<dbReference type="Gene3D" id="1.20.1070.10">
    <property type="entry name" value="Rhodopsin 7-helix transmembrane proteins"/>
    <property type="match status" value="2"/>
</dbReference>
<evidence type="ECO:0000313" key="15">
    <source>
        <dbReference type="Proteomes" id="UP000225706"/>
    </source>
</evidence>
<reference evidence="15" key="1">
    <citation type="journal article" date="2017" name="bioRxiv">
        <title>Comparative analysis of the genomes of Stylophora pistillata and Acropora digitifera provides evidence for extensive differences between species of corals.</title>
        <authorList>
            <person name="Voolstra C.R."/>
            <person name="Li Y."/>
            <person name="Liew Y.J."/>
            <person name="Baumgarten S."/>
            <person name="Zoccola D."/>
            <person name="Flot J.-F."/>
            <person name="Tambutte S."/>
            <person name="Allemand D."/>
            <person name="Aranda M."/>
        </authorList>
    </citation>
    <scope>NUCLEOTIDE SEQUENCE [LARGE SCALE GENOMIC DNA]</scope>
</reference>
<dbReference type="SUPFAM" id="SSF52058">
    <property type="entry name" value="L domain-like"/>
    <property type="match status" value="1"/>
</dbReference>
<accession>A0A2B4R705</accession>
<evidence type="ECO:0000256" key="11">
    <source>
        <dbReference type="SAM" id="MobiDB-lite"/>
    </source>
</evidence>
<dbReference type="SUPFAM" id="SSF52047">
    <property type="entry name" value="RNI-like"/>
    <property type="match status" value="1"/>
</dbReference>
<feature type="compositionally biased region" description="Basic and acidic residues" evidence="11">
    <location>
        <begin position="768"/>
        <end position="788"/>
    </location>
</feature>
<comment type="caution">
    <text evidence="14">The sequence shown here is derived from an EMBL/GenBank/DDBJ whole genome shotgun (WGS) entry which is preliminary data.</text>
</comment>
<dbReference type="Proteomes" id="UP000225706">
    <property type="component" value="Unassembled WGS sequence"/>
</dbReference>
<evidence type="ECO:0000259" key="13">
    <source>
        <dbReference type="PROSITE" id="PS50262"/>
    </source>
</evidence>
<evidence type="ECO:0000313" key="14">
    <source>
        <dbReference type="EMBL" id="PFX12599.1"/>
    </source>
</evidence>
<feature type="compositionally biased region" description="Basic and acidic residues" evidence="11">
    <location>
        <begin position="874"/>
        <end position="894"/>
    </location>
</feature>
<dbReference type="PANTHER" id="PTHR24372">
    <property type="entry name" value="GLYCOPROTEIN HORMONE RECEPTOR"/>
    <property type="match status" value="1"/>
</dbReference>
<evidence type="ECO:0000256" key="5">
    <source>
        <dbReference type="ARBA" id="ARBA00022737"/>
    </source>
</evidence>
<evidence type="ECO:0000256" key="8">
    <source>
        <dbReference type="ARBA" id="ARBA00023136"/>
    </source>
</evidence>
<organism evidence="14 15">
    <name type="scientific">Stylophora pistillata</name>
    <name type="common">Smooth cauliflower coral</name>
    <dbReference type="NCBI Taxonomy" id="50429"/>
    <lineage>
        <taxon>Eukaryota</taxon>
        <taxon>Metazoa</taxon>
        <taxon>Cnidaria</taxon>
        <taxon>Anthozoa</taxon>
        <taxon>Hexacorallia</taxon>
        <taxon>Scleractinia</taxon>
        <taxon>Astrocoeniina</taxon>
        <taxon>Pocilloporidae</taxon>
        <taxon>Stylophora</taxon>
    </lineage>
</organism>
<evidence type="ECO:0000256" key="12">
    <source>
        <dbReference type="SAM" id="Phobius"/>
    </source>
</evidence>
<feature type="transmembrane region" description="Helical" evidence="12">
    <location>
        <begin position="594"/>
        <end position="615"/>
    </location>
</feature>
<sequence>MQQFQDCNPQKHRRDVSKNQLQDLRPRVFAGIRVSKHGLLKLDLSKNQLQDLPPRVFAGIRFFKHGLRKLNLSNNQLSNLSSEVFADILMSSYSSLTLDLSNNLLKNLQPRVFAGIRLFFWSHLALDLSNNQLNKLHPGVFSGIQTSPCSFITLDLSNNQLNKLPPGVFSGIQTSWHSFMKFDLSYNQLEGLPPEAFSDNPLLRELFLNNNKLKNLSSDQLPCRIYLFNKLTKRFLNMNNLTNVSSDIRTQWKHWFSRFENLDLSNNRIKGLPLDIFGKLTQLKWLYMDNNSLVALLPDQFQGLSKLRDLAVYDNDIKYLPRGVFKDAKQIMSMRFHLNKITEVTNEQFKDVSPNIRFLYFHYNEMRELPEGFFSNMKQLISATYNLAIPVIDIYEDPLMVPIFPIPQWSVDTNLMCCHLTKEDADCDFAYVDSFASCETMFRDRAPRKCIWVIGIISLIGAVFVITWRMYYRERNIAQPIMLMHLAVSDGLMGIYLITIGVMDAIWAGQYYLHDYSWRSSLLCQITGAIAVLSSELSDYKAPGWEYSVAVFVGLNLAFVAFVVVAYLVIVGNRLWVQAMSANTQRETALAKRVFFIILTDCICWMPVIVIGLRSLVEKSFRTPGDLAVWIAVFVLPFNSAINPILYTLSTTQVRDVLKAKWQQLCNYFMAKCSRTQTGEDVRDPGHGQALEMRTFGAAGGEEDRRNESLEHRVAHEQSEKQNKDHKENKETRKEPTNPKLENAENEDPAEQLPNDHNAEEELEKDQEEVHKHDHPCLEHTEPQDTCKWKLNTKHRKPAKPEQPETEPTDSTDKITPHPKETETKDHKQSHKDVAANSEYEELPTDFQGDQDQSTDEVEIQQDPESDDSDDSNDESKDQSEHEKIVEHTNHEEPEERDETEEVEKAQDKHEDPSEKKDEPEKQEEESEEQHEDDVEDEPDKPLSWKRRTVYRE</sequence>
<keyword evidence="10" id="KW-0807">Transducer</keyword>
<keyword evidence="6 12" id="KW-1133">Transmembrane helix</keyword>
<dbReference type="SMART" id="SM00369">
    <property type="entry name" value="LRR_TYP"/>
    <property type="match status" value="11"/>
</dbReference>
<keyword evidence="8 12" id="KW-0472">Membrane</keyword>
<evidence type="ECO:0000256" key="10">
    <source>
        <dbReference type="ARBA" id="ARBA00023224"/>
    </source>
</evidence>
<comment type="subcellular location">
    <subcellularLocation>
        <location evidence="1">Cell membrane</location>
        <topology evidence="1">Multi-pass membrane protein</topology>
    </subcellularLocation>
</comment>
<dbReference type="SUPFAM" id="SSF81321">
    <property type="entry name" value="Family A G protein-coupled receptor-like"/>
    <property type="match status" value="1"/>
</dbReference>
<dbReference type="PROSITE" id="PS51450">
    <property type="entry name" value="LRR"/>
    <property type="match status" value="1"/>
</dbReference>
<proteinExistence type="predicted"/>
<protein>
    <submittedName>
        <fullName evidence="14">Relaxin receptor 2</fullName>
    </submittedName>
</protein>
<evidence type="ECO:0000256" key="3">
    <source>
        <dbReference type="ARBA" id="ARBA00022614"/>
    </source>
</evidence>
<feature type="transmembrane region" description="Helical" evidence="12">
    <location>
        <begin position="451"/>
        <end position="472"/>
    </location>
</feature>
<feature type="compositionally biased region" description="Basic and acidic residues" evidence="11">
    <location>
        <begin position="811"/>
        <end position="834"/>
    </location>
</feature>
<dbReference type="InterPro" id="IPR032675">
    <property type="entry name" value="LRR_dom_sf"/>
</dbReference>
<dbReference type="PROSITE" id="PS50262">
    <property type="entry name" value="G_PROTEIN_RECEP_F1_2"/>
    <property type="match status" value="1"/>
</dbReference>
<dbReference type="GO" id="GO:0008528">
    <property type="term" value="F:G protein-coupled peptide receptor activity"/>
    <property type="evidence" value="ECO:0007669"/>
    <property type="project" value="TreeGrafter"/>
</dbReference>
<dbReference type="AlphaFoldDB" id="A0A2B4R705"/>
<feature type="domain" description="G-protein coupled receptors family 1 profile" evidence="13">
    <location>
        <begin position="524"/>
        <end position="647"/>
    </location>
</feature>
<feature type="compositionally biased region" description="Basic residues" evidence="11">
    <location>
        <begin position="944"/>
        <end position="953"/>
    </location>
</feature>
<dbReference type="InterPro" id="IPR000276">
    <property type="entry name" value="GPCR_Rhodpsn"/>
</dbReference>
<dbReference type="OrthoDB" id="5979331at2759"/>
<dbReference type="InterPro" id="IPR017452">
    <property type="entry name" value="GPCR_Rhodpsn_7TM"/>
</dbReference>
<keyword evidence="9 14" id="KW-0675">Receptor</keyword>
<dbReference type="PANTHER" id="PTHR24372:SF77">
    <property type="entry name" value="G-PROTEIN COUPLED RECEPTORS FAMILY 1 PROFILE DOMAIN-CONTAINING PROTEIN"/>
    <property type="match status" value="1"/>
</dbReference>
<keyword evidence="7" id="KW-0297">G-protein coupled receptor</keyword>
<evidence type="ECO:0000256" key="2">
    <source>
        <dbReference type="ARBA" id="ARBA00022475"/>
    </source>
</evidence>
<dbReference type="Pfam" id="PF13855">
    <property type="entry name" value="LRR_8"/>
    <property type="match status" value="2"/>
</dbReference>
<feature type="region of interest" description="Disordered" evidence="11">
    <location>
        <begin position="696"/>
        <end position="953"/>
    </location>
</feature>
<feature type="compositionally biased region" description="Basic and acidic residues" evidence="11">
    <location>
        <begin position="702"/>
        <end position="737"/>
    </location>
</feature>
<dbReference type="Gene3D" id="3.80.10.10">
    <property type="entry name" value="Ribonuclease Inhibitor"/>
    <property type="match status" value="4"/>
</dbReference>
<dbReference type="EMBL" id="LSMT01001267">
    <property type="protein sequence ID" value="PFX12599.1"/>
    <property type="molecule type" value="Genomic_DNA"/>
</dbReference>
<keyword evidence="2" id="KW-1003">Cell membrane</keyword>
<dbReference type="Pfam" id="PF00560">
    <property type="entry name" value="LRR_1"/>
    <property type="match status" value="2"/>
</dbReference>
<feature type="transmembrane region" description="Helical" evidence="12">
    <location>
        <begin position="627"/>
        <end position="649"/>
    </location>
</feature>
<evidence type="ECO:0000256" key="9">
    <source>
        <dbReference type="ARBA" id="ARBA00023170"/>
    </source>
</evidence>
<feature type="compositionally biased region" description="Basic and acidic residues" evidence="11">
    <location>
        <begin position="903"/>
        <end position="920"/>
    </location>
</feature>
<feature type="compositionally biased region" description="Acidic residues" evidence="11">
    <location>
        <begin position="853"/>
        <end position="873"/>
    </location>
</feature>
<feature type="compositionally biased region" description="Acidic residues" evidence="11">
    <location>
        <begin position="921"/>
        <end position="939"/>
    </location>
</feature>
<dbReference type="InterPro" id="IPR001611">
    <property type="entry name" value="Leu-rich_rpt"/>
</dbReference>
<keyword evidence="3" id="KW-0433">Leucine-rich repeat</keyword>
<evidence type="ECO:0000256" key="7">
    <source>
        <dbReference type="ARBA" id="ARBA00023040"/>
    </source>
</evidence>
<gene>
    <name evidence="14" type="primary">Rxfp2</name>
    <name evidence="14" type="ORF">AWC38_SpisGene23411</name>
</gene>
<dbReference type="GO" id="GO:0009755">
    <property type="term" value="P:hormone-mediated signaling pathway"/>
    <property type="evidence" value="ECO:0007669"/>
    <property type="project" value="TreeGrafter"/>
</dbReference>
<name>A0A2B4R705_STYPI</name>
<evidence type="ECO:0000256" key="6">
    <source>
        <dbReference type="ARBA" id="ARBA00022989"/>
    </source>
</evidence>
<evidence type="ECO:0000256" key="4">
    <source>
        <dbReference type="ARBA" id="ARBA00022692"/>
    </source>
</evidence>
<dbReference type="GO" id="GO:0005886">
    <property type="term" value="C:plasma membrane"/>
    <property type="evidence" value="ECO:0007669"/>
    <property type="project" value="UniProtKB-SubCell"/>
</dbReference>